<dbReference type="PANTHER" id="PTHR43654">
    <property type="entry name" value="GLUTAMATE 5-KINASE"/>
    <property type="match status" value="1"/>
</dbReference>
<dbReference type="HAMAP" id="MF_00456">
    <property type="entry name" value="ProB"/>
    <property type="match status" value="1"/>
</dbReference>
<dbReference type="Gene3D" id="3.40.1160.10">
    <property type="entry name" value="Acetylglutamate kinase-like"/>
    <property type="match status" value="1"/>
</dbReference>
<keyword evidence="1 8" id="KW-0963">Cytoplasm</keyword>
<evidence type="ECO:0000256" key="6">
    <source>
        <dbReference type="ARBA" id="ARBA00022777"/>
    </source>
</evidence>
<keyword evidence="5 8" id="KW-0547">Nucleotide-binding</keyword>
<comment type="subcellular location">
    <subcellularLocation>
        <location evidence="8">Cytoplasm</location>
    </subcellularLocation>
</comment>
<dbReference type="InterPro" id="IPR019797">
    <property type="entry name" value="Glutamate_5-kinase_CS"/>
</dbReference>
<dbReference type="InterPro" id="IPR002478">
    <property type="entry name" value="PUA"/>
</dbReference>
<dbReference type="InterPro" id="IPR011529">
    <property type="entry name" value="Glu_5kinase"/>
</dbReference>
<name>A0ABU9DAB8_9PROT</name>
<feature type="domain" description="PUA" evidence="9">
    <location>
        <begin position="283"/>
        <end position="366"/>
    </location>
</feature>
<evidence type="ECO:0000313" key="11">
    <source>
        <dbReference type="Proteomes" id="UP001446205"/>
    </source>
</evidence>
<comment type="pathway">
    <text evidence="8">Amino-acid biosynthesis; L-proline biosynthesis; L-glutamate 5-semialdehyde from L-glutamate: step 1/2.</text>
</comment>
<gene>
    <name evidence="8 10" type="primary">proB</name>
    <name evidence="10" type="ORF">WOB96_11950</name>
</gene>
<evidence type="ECO:0000256" key="1">
    <source>
        <dbReference type="ARBA" id="ARBA00022490"/>
    </source>
</evidence>
<organism evidence="10 11">
    <name type="scientific">Thermithiobacillus plumbiphilus</name>
    <dbReference type="NCBI Taxonomy" id="1729899"/>
    <lineage>
        <taxon>Bacteria</taxon>
        <taxon>Pseudomonadati</taxon>
        <taxon>Pseudomonadota</taxon>
        <taxon>Acidithiobacillia</taxon>
        <taxon>Acidithiobacillales</taxon>
        <taxon>Thermithiobacillaceae</taxon>
        <taxon>Thermithiobacillus</taxon>
    </lineage>
</organism>
<dbReference type="InterPro" id="IPR001057">
    <property type="entry name" value="Glu/AcGlu_kinase"/>
</dbReference>
<comment type="caution">
    <text evidence="8">Lacks conserved residue(s) required for the propagation of feature annotation.</text>
</comment>
<dbReference type="Proteomes" id="UP001446205">
    <property type="component" value="Unassembled WGS sequence"/>
</dbReference>
<dbReference type="GO" id="GO:0004349">
    <property type="term" value="F:glutamate 5-kinase activity"/>
    <property type="evidence" value="ECO:0007669"/>
    <property type="project" value="UniProtKB-EC"/>
</dbReference>
<evidence type="ECO:0000256" key="4">
    <source>
        <dbReference type="ARBA" id="ARBA00022679"/>
    </source>
</evidence>
<keyword evidence="11" id="KW-1185">Reference proteome</keyword>
<dbReference type="PRINTS" id="PR00474">
    <property type="entry name" value="GLU5KINASE"/>
</dbReference>
<dbReference type="SUPFAM" id="SSF53633">
    <property type="entry name" value="Carbamate kinase-like"/>
    <property type="match status" value="1"/>
</dbReference>
<dbReference type="EMBL" id="JBBPCO010000012">
    <property type="protein sequence ID" value="MEK8090470.1"/>
    <property type="molecule type" value="Genomic_DNA"/>
</dbReference>
<comment type="function">
    <text evidence="8">Catalyzes the transfer of a phosphate group to glutamate to form L-glutamate 5-phosphate.</text>
</comment>
<dbReference type="PROSITE" id="PS50890">
    <property type="entry name" value="PUA"/>
    <property type="match status" value="1"/>
</dbReference>
<dbReference type="PIRSF" id="PIRSF000729">
    <property type="entry name" value="GK"/>
    <property type="match status" value="1"/>
</dbReference>
<keyword evidence="2 8" id="KW-0028">Amino-acid biosynthesis</keyword>
<dbReference type="NCBIfam" id="TIGR01027">
    <property type="entry name" value="proB"/>
    <property type="match status" value="1"/>
</dbReference>
<evidence type="ECO:0000256" key="3">
    <source>
        <dbReference type="ARBA" id="ARBA00022650"/>
    </source>
</evidence>
<proteinExistence type="inferred from homology"/>
<dbReference type="RefSeq" id="WP_341371526.1">
    <property type="nucleotide sequence ID" value="NZ_JBBPCO010000012.1"/>
</dbReference>
<dbReference type="EC" id="2.7.2.11" evidence="8"/>
<feature type="binding site" evidence="8">
    <location>
        <position position="143"/>
    </location>
    <ligand>
        <name>substrate</name>
    </ligand>
</feature>
<evidence type="ECO:0000259" key="9">
    <source>
        <dbReference type="SMART" id="SM00359"/>
    </source>
</evidence>
<dbReference type="InterPro" id="IPR001048">
    <property type="entry name" value="Asp/Glu/Uridylate_kinase"/>
</dbReference>
<dbReference type="PROSITE" id="PS00902">
    <property type="entry name" value="GLUTAMATE_5_KINASE"/>
    <property type="match status" value="1"/>
</dbReference>
<dbReference type="SMART" id="SM00359">
    <property type="entry name" value="PUA"/>
    <property type="match status" value="1"/>
</dbReference>
<dbReference type="InterPro" id="IPR041739">
    <property type="entry name" value="G5K_ProB"/>
</dbReference>
<keyword evidence="7 8" id="KW-0067">ATP-binding</keyword>
<feature type="binding site" evidence="8">
    <location>
        <position position="16"/>
    </location>
    <ligand>
        <name>ATP</name>
        <dbReference type="ChEBI" id="CHEBI:30616"/>
    </ligand>
</feature>
<dbReference type="Pfam" id="PF00696">
    <property type="entry name" value="AA_kinase"/>
    <property type="match status" value="1"/>
</dbReference>
<sequence length="376" mass="40755">MTRTERLTRARRWVVKIGSALLTNNGQGLDEAAIGRWVAQMIELRRQGIELILVSSGAVAAGMRRLGWTQRPDSLSALQAAASVGQAALVQTYEEHFQRGGLHTGQILLTHEDLRKRGRYLNARGTLRTLVELGVVPIINENDTVATEEIRFGDNDTLAALVSNLVEADLLVILTDQQGLYEADPRRNPEARLLPEVVAGDPALEAMAGGAGSGISRGGMLTKVRAAGRAARSGTATLIASGHHPDVLLALREGAMLGTYFSPRLARLAARKQWLAGQLQVQGKLFLDAGAARVLREEGRSLLPVGVTRLEGNFQRGDLVACLDPEGREVARGLVNYDWQEAQQRLGRSSTEIAQRFGALDEPELVHRDNLVLSGH</sequence>
<dbReference type="InterPro" id="IPR036974">
    <property type="entry name" value="PUA_sf"/>
</dbReference>
<dbReference type="CDD" id="cd21157">
    <property type="entry name" value="PUA_G5K"/>
    <property type="match status" value="1"/>
</dbReference>
<keyword evidence="6 8" id="KW-0418">Kinase</keyword>
<evidence type="ECO:0000313" key="10">
    <source>
        <dbReference type="EMBL" id="MEK8090470.1"/>
    </source>
</evidence>
<comment type="similarity">
    <text evidence="8">Belongs to the glutamate 5-kinase family.</text>
</comment>
<protein>
    <recommendedName>
        <fullName evidence="8">Glutamate 5-kinase</fullName>
        <ecNumber evidence="8">2.7.2.11</ecNumber>
    </recommendedName>
    <alternativeName>
        <fullName evidence="8">Gamma-glutamyl kinase</fullName>
        <shortName evidence="8">GK</shortName>
    </alternativeName>
</protein>
<dbReference type="Pfam" id="PF01472">
    <property type="entry name" value="PUA"/>
    <property type="match status" value="1"/>
</dbReference>
<comment type="catalytic activity">
    <reaction evidence="8">
        <text>L-glutamate + ATP = L-glutamyl 5-phosphate + ADP</text>
        <dbReference type="Rhea" id="RHEA:14877"/>
        <dbReference type="ChEBI" id="CHEBI:29985"/>
        <dbReference type="ChEBI" id="CHEBI:30616"/>
        <dbReference type="ChEBI" id="CHEBI:58274"/>
        <dbReference type="ChEBI" id="CHEBI:456216"/>
        <dbReference type="EC" id="2.7.2.11"/>
    </reaction>
</comment>
<feature type="binding site" evidence="8">
    <location>
        <position position="56"/>
    </location>
    <ligand>
        <name>substrate</name>
    </ligand>
</feature>
<accession>A0ABU9DAB8</accession>
<dbReference type="CDD" id="cd04242">
    <property type="entry name" value="AAK_G5K_ProB"/>
    <property type="match status" value="1"/>
</dbReference>
<evidence type="ECO:0000256" key="2">
    <source>
        <dbReference type="ARBA" id="ARBA00022605"/>
    </source>
</evidence>
<dbReference type="Gene3D" id="2.30.130.10">
    <property type="entry name" value="PUA domain"/>
    <property type="match status" value="1"/>
</dbReference>
<evidence type="ECO:0000256" key="5">
    <source>
        <dbReference type="ARBA" id="ARBA00022741"/>
    </source>
</evidence>
<feature type="binding site" evidence="8">
    <location>
        <position position="155"/>
    </location>
    <ligand>
        <name>substrate</name>
    </ligand>
</feature>
<comment type="caution">
    <text evidence="10">The sequence shown here is derived from an EMBL/GenBank/DDBJ whole genome shotgun (WGS) entry which is preliminary data.</text>
</comment>
<reference evidence="10 11" key="1">
    <citation type="submission" date="2024-04" db="EMBL/GenBank/DDBJ databases">
        <authorList>
            <person name="Abashina T."/>
            <person name="Shaikin A."/>
        </authorList>
    </citation>
    <scope>NUCLEOTIDE SEQUENCE [LARGE SCALE GENOMIC DNA]</scope>
    <source>
        <strain evidence="10 11">AAFK</strain>
    </source>
</reference>
<keyword evidence="3 8" id="KW-0641">Proline biosynthesis</keyword>
<dbReference type="InterPro" id="IPR036393">
    <property type="entry name" value="AceGlu_kinase-like_sf"/>
</dbReference>
<dbReference type="PANTHER" id="PTHR43654:SF1">
    <property type="entry name" value="ISOPENTENYL PHOSPHATE KINASE"/>
    <property type="match status" value="1"/>
</dbReference>
<evidence type="ECO:0000256" key="7">
    <source>
        <dbReference type="ARBA" id="ARBA00022840"/>
    </source>
</evidence>
<dbReference type="InterPro" id="IPR005715">
    <property type="entry name" value="Glu_5kinase/COase_Synthase"/>
</dbReference>
<feature type="binding site" evidence="8">
    <location>
        <begin position="175"/>
        <end position="176"/>
    </location>
    <ligand>
        <name>ATP</name>
        <dbReference type="ChEBI" id="CHEBI:30616"/>
    </ligand>
</feature>
<evidence type="ECO:0000256" key="8">
    <source>
        <dbReference type="HAMAP-Rule" id="MF_00456"/>
    </source>
</evidence>
<keyword evidence="4 8" id="KW-0808">Transferase</keyword>
<dbReference type="InterPro" id="IPR015947">
    <property type="entry name" value="PUA-like_sf"/>
</dbReference>
<dbReference type="SUPFAM" id="SSF88697">
    <property type="entry name" value="PUA domain-like"/>
    <property type="match status" value="1"/>
</dbReference>